<dbReference type="AlphaFoldDB" id="A0A845Q7D9"/>
<reference evidence="1 2" key="1">
    <citation type="journal article" date="2016" name="Int. J. Syst. Evol. Microbiol.">
        <title>Pyruvatibacter mobilis gen. nov., sp. nov., a marine bacterium from the culture broth of Picochlorum sp. 122.</title>
        <authorList>
            <person name="Wang G."/>
            <person name="Tang M."/>
            <person name="Wu H."/>
            <person name="Dai S."/>
            <person name="Li T."/>
            <person name="Chen C."/>
            <person name="He H."/>
            <person name="Fan J."/>
            <person name="Xiang W."/>
            <person name="Li X."/>
        </authorList>
    </citation>
    <scope>NUCLEOTIDE SEQUENCE [LARGE SCALE GENOMIC DNA]</scope>
    <source>
        <strain evidence="1 2">GYP-11</strain>
    </source>
</reference>
<dbReference type="OrthoDB" id="8113288at2"/>
<evidence type="ECO:0000313" key="1">
    <source>
        <dbReference type="EMBL" id="NBG94515.1"/>
    </source>
</evidence>
<proteinExistence type="predicted"/>
<dbReference type="EMBL" id="WXYQ01000001">
    <property type="protein sequence ID" value="NBG94515.1"/>
    <property type="molecule type" value="Genomic_DNA"/>
</dbReference>
<organism evidence="1 2">
    <name type="scientific">Pyruvatibacter mobilis</name>
    <dbReference type="NCBI Taxonomy" id="1712261"/>
    <lineage>
        <taxon>Bacteria</taxon>
        <taxon>Pseudomonadati</taxon>
        <taxon>Pseudomonadota</taxon>
        <taxon>Alphaproteobacteria</taxon>
        <taxon>Hyphomicrobiales</taxon>
        <taxon>Parvibaculaceae</taxon>
        <taxon>Pyruvatibacter</taxon>
    </lineage>
</organism>
<name>A0A845Q7D9_9HYPH</name>
<dbReference type="GeneID" id="300653494"/>
<sequence length="133" mass="14465">MKFVYYEIRPCVEVDGETRSFLGNTSYNPEIGDMVYTHEGAYEEAAAVAEERGTGVFWTLYGRDTDGQATAIGDFADFDAALNVLNAIIAPIAEARDDLVSLAGLTEPDTADLYALAGDLDDIINQSTTKERL</sequence>
<comment type="caution">
    <text evidence="1">The sequence shown here is derived from an EMBL/GenBank/DDBJ whole genome shotgun (WGS) entry which is preliminary data.</text>
</comment>
<dbReference type="RefSeq" id="WP_160586604.1">
    <property type="nucleotide sequence ID" value="NZ_BMHN01000001.1"/>
</dbReference>
<protein>
    <submittedName>
        <fullName evidence="1">Uncharacterized protein</fullName>
    </submittedName>
</protein>
<dbReference type="Proteomes" id="UP000470384">
    <property type="component" value="Unassembled WGS sequence"/>
</dbReference>
<evidence type="ECO:0000313" key="2">
    <source>
        <dbReference type="Proteomes" id="UP000470384"/>
    </source>
</evidence>
<keyword evidence="2" id="KW-1185">Reference proteome</keyword>
<accession>A0A845Q7D9</accession>
<gene>
    <name evidence="1" type="ORF">GTQ45_02055</name>
</gene>